<dbReference type="GO" id="GO:0030288">
    <property type="term" value="C:outer membrane-bounded periplasmic space"/>
    <property type="evidence" value="ECO:0007669"/>
    <property type="project" value="InterPro"/>
</dbReference>
<evidence type="ECO:0000256" key="2">
    <source>
        <dbReference type="ARBA" id="ARBA00008520"/>
    </source>
</evidence>
<dbReference type="PANTHER" id="PTHR30006:SF3">
    <property type="entry name" value="THIAMINE-BINDING PERIPLASMIC PROTEIN"/>
    <property type="match status" value="1"/>
</dbReference>
<evidence type="ECO:0000313" key="9">
    <source>
        <dbReference type="Proteomes" id="UP000593594"/>
    </source>
</evidence>
<name>A0A7S8C2Y4_9HYPH</name>
<evidence type="ECO:0000256" key="7">
    <source>
        <dbReference type="SAM" id="SignalP"/>
    </source>
</evidence>
<dbReference type="InterPro" id="IPR005967">
    <property type="entry name" value="ThiB"/>
</dbReference>
<dbReference type="InterPro" id="IPR005948">
    <property type="entry name" value="ThiB-like"/>
</dbReference>
<dbReference type="AlphaFoldDB" id="A0A7S8C2Y4"/>
<feature type="chain" id="PRO_5032644151" description="Thiamine-binding periplasmic protein" evidence="7">
    <location>
        <begin position="26"/>
        <end position="337"/>
    </location>
</feature>
<dbReference type="Proteomes" id="UP000593594">
    <property type="component" value="Chromosome"/>
</dbReference>
<dbReference type="InterPro" id="IPR006059">
    <property type="entry name" value="SBP"/>
</dbReference>
<dbReference type="Gene3D" id="3.40.190.10">
    <property type="entry name" value="Periplasmic binding protein-like II"/>
    <property type="match status" value="2"/>
</dbReference>
<feature type="signal peptide" evidence="7">
    <location>
        <begin position="1"/>
        <end position="25"/>
    </location>
</feature>
<dbReference type="RefSeq" id="WP_213163647.1">
    <property type="nucleotide sequence ID" value="NZ_CP058214.1"/>
</dbReference>
<evidence type="ECO:0000256" key="4">
    <source>
        <dbReference type="ARBA" id="ARBA00022448"/>
    </source>
</evidence>
<dbReference type="PANTHER" id="PTHR30006">
    <property type="entry name" value="THIAMINE-BINDING PERIPLASMIC PROTEIN-RELATED"/>
    <property type="match status" value="1"/>
</dbReference>
<comment type="similarity">
    <text evidence="2">Belongs to the bacterial solute-binding protein 1 family.</text>
</comment>
<dbReference type="NCBIfam" id="TIGR01276">
    <property type="entry name" value="thiB"/>
    <property type="match status" value="1"/>
</dbReference>
<evidence type="ECO:0000256" key="1">
    <source>
        <dbReference type="ARBA" id="ARBA00004418"/>
    </source>
</evidence>
<keyword evidence="5 7" id="KW-0732">Signal</keyword>
<proteinExistence type="inferred from homology"/>
<dbReference type="GO" id="GO:0030976">
    <property type="term" value="F:thiamine pyrophosphate binding"/>
    <property type="evidence" value="ECO:0007669"/>
    <property type="project" value="TreeGrafter"/>
</dbReference>
<keyword evidence="6" id="KW-0574">Periplasm</keyword>
<reference evidence="8 9" key="1">
    <citation type="submission" date="2020-06" db="EMBL/GenBank/DDBJ databases">
        <title>Genome sequence of 2 isolates from Red Sea Mangroves.</title>
        <authorList>
            <person name="Sefrji F."/>
            <person name="Michoud G."/>
            <person name="Merlino G."/>
            <person name="Daffonchio D."/>
        </authorList>
    </citation>
    <scope>NUCLEOTIDE SEQUENCE [LARGE SCALE GENOMIC DNA]</scope>
    <source>
        <strain evidence="8 9">R1DC25</strain>
    </source>
</reference>
<evidence type="ECO:0000256" key="3">
    <source>
        <dbReference type="ARBA" id="ARBA00019815"/>
    </source>
</evidence>
<sequence length="337" mass="36564">MRTTGRLAAALIALGLAAGAAPAQAEDRPTLTVYTYDSFVAEWGPGPKIEPLFEAECGCDLDFVGVEDGVALLSRLRLEGARSSADIVLGLDTNLVAEARATGLLASHGLKVEAPMLPGGWDDTTFVPYDWSYFAFVYDSEALKTPPASLHALVEDSDAEILIEDPRTSTPGLGLLLWMKKVYGDGAADAWEALRPRIVTVSTGWSEAYGLFKQGEAPMVFSYTTSPAYHIIAEGTERYKAAIFEEGHYMQVEVAAMLKGSDQPKLARQFLSFLLSDAVQAILPTTNWMYPVIAPKDGLPEAFAAPLDPAKALVYSPDEVAEHRDGWIREWLSAMSR</sequence>
<keyword evidence="9" id="KW-1185">Reference proteome</keyword>
<dbReference type="SUPFAM" id="SSF53850">
    <property type="entry name" value="Periplasmic binding protein-like II"/>
    <property type="match status" value="1"/>
</dbReference>
<dbReference type="KEGG" id="kmn:HW532_06670"/>
<dbReference type="NCBIfam" id="TIGR01254">
    <property type="entry name" value="sfuA"/>
    <property type="match status" value="1"/>
</dbReference>
<dbReference type="CDD" id="cd13545">
    <property type="entry name" value="PBP2_TbpA"/>
    <property type="match status" value="1"/>
</dbReference>
<dbReference type="GO" id="GO:0030975">
    <property type="term" value="F:thiamine binding"/>
    <property type="evidence" value="ECO:0007669"/>
    <property type="project" value="InterPro"/>
</dbReference>
<evidence type="ECO:0000256" key="5">
    <source>
        <dbReference type="ARBA" id="ARBA00022729"/>
    </source>
</evidence>
<keyword evidence="4" id="KW-0813">Transport</keyword>
<evidence type="ECO:0000313" key="8">
    <source>
        <dbReference type="EMBL" id="QPC42415.1"/>
    </source>
</evidence>
<evidence type="ECO:0000256" key="6">
    <source>
        <dbReference type="ARBA" id="ARBA00022764"/>
    </source>
</evidence>
<dbReference type="EMBL" id="CP058214">
    <property type="protein sequence ID" value="QPC42415.1"/>
    <property type="molecule type" value="Genomic_DNA"/>
</dbReference>
<accession>A0A7S8C2Y4</accession>
<dbReference type="GO" id="GO:0015888">
    <property type="term" value="P:thiamine transport"/>
    <property type="evidence" value="ECO:0007669"/>
    <property type="project" value="InterPro"/>
</dbReference>
<protein>
    <recommendedName>
        <fullName evidence="3">Thiamine-binding periplasmic protein</fullName>
    </recommendedName>
</protein>
<gene>
    <name evidence="8" type="ORF">HW532_06670</name>
</gene>
<organism evidence="8 9">
    <name type="scientific">Kaustia mangrovi</name>
    <dbReference type="NCBI Taxonomy" id="2593653"/>
    <lineage>
        <taxon>Bacteria</taxon>
        <taxon>Pseudomonadati</taxon>
        <taxon>Pseudomonadota</taxon>
        <taxon>Alphaproteobacteria</taxon>
        <taxon>Hyphomicrobiales</taxon>
        <taxon>Parvibaculaceae</taxon>
        <taxon>Kaustia</taxon>
    </lineage>
</organism>
<dbReference type="Pfam" id="PF01547">
    <property type="entry name" value="SBP_bac_1"/>
    <property type="match status" value="1"/>
</dbReference>
<comment type="subcellular location">
    <subcellularLocation>
        <location evidence="1">Periplasm</location>
    </subcellularLocation>
</comment>